<name>A0ABW3QDA8_9BACT</name>
<sequence>MRSLPPSVRAKAIEIANSLQGQHESDQKQVISTSIQEARSWSRRRFMESADTQFS</sequence>
<proteinExistence type="predicted"/>
<dbReference type="EMBL" id="JBHTLP010000008">
    <property type="protein sequence ID" value="MFD1141310.1"/>
    <property type="molecule type" value="Genomic_DNA"/>
</dbReference>
<accession>A0ABW3QDA8</accession>
<keyword evidence="2" id="KW-1185">Reference proteome</keyword>
<gene>
    <name evidence="1" type="ORF">ACFQ4C_09330</name>
</gene>
<dbReference type="RefSeq" id="WP_265991644.1">
    <property type="nucleotide sequence ID" value="NZ_CP110973.1"/>
</dbReference>
<evidence type="ECO:0000313" key="2">
    <source>
        <dbReference type="Proteomes" id="UP001597116"/>
    </source>
</evidence>
<organism evidence="1 2">
    <name type="scientific">Larkinella insperata</name>
    <dbReference type="NCBI Taxonomy" id="332158"/>
    <lineage>
        <taxon>Bacteria</taxon>
        <taxon>Pseudomonadati</taxon>
        <taxon>Bacteroidota</taxon>
        <taxon>Cytophagia</taxon>
        <taxon>Cytophagales</taxon>
        <taxon>Spirosomataceae</taxon>
        <taxon>Larkinella</taxon>
    </lineage>
</organism>
<dbReference type="Proteomes" id="UP001597116">
    <property type="component" value="Unassembled WGS sequence"/>
</dbReference>
<comment type="caution">
    <text evidence="1">The sequence shown here is derived from an EMBL/GenBank/DDBJ whole genome shotgun (WGS) entry which is preliminary data.</text>
</comment>
<evidence type="ECO:0000313" key="1">
    <source>
        <dbReference type="EMBL" id="MFD1141310.1"/>
    </source>
</evidence>
<protein>
    <submittedName>
        <fullName evidence="1">Uncharacterized protein</fullName>
    </submittedName>
</protein>
<reference evidence="2" key="1">
    <citation type="journal article" date="2019" name="Int. J. Syst. Evol. Microbiol.">
        <title>The Global Catalogue of Microorganisms (GCM) 10K type strain sequencing project: providing services to taxonomists for standard genome sequencing and annotation.</title>
        <authorList>
            <consortium name="The Broad Institute Genomics Platform"/>
            <consortium name="The Broad Institute Genome Sequencing Center for Infectious Disease"/>
            <person name="Wu L."/>
            <person name="Ma J."/>
        </authorList>
    </citation>
    <scope>NUCLEOTIDE SEQUENCE [LARGE SCALE GENOMIC DNA]</scope>
    <source>
        <strain evidence="2">CCUG 55608</strain>
    </source>
</reference>